<evidence type="ECO:0008006" key="4">
    <source>
        <dbReference type="Google" id="ProtNLM"/>
    </source>
</evidence>
<evidence type="ECO:0000313" key="3">
    <source>
        <dbReference type="Proteomes" id="UP000467305"/>
    </source>
</evidence>
<feature type="transmembrane region" description="Helical" evidence="1">
    <location>
        <begin position="251"/>
        <end position="272"/>
    </location>
</feature>
<keyword evidence="1" id="KW-0472">Membrane</keyword>
<feature type="transmembrane region" description="Helical" evidence="1">
    <location>
        <begin position="310"/>
        <end position="333"/>
    </location>
</feature>
<feature type="transmembrane region" description="Helical" evidence="1">
    <location>
        <begin position="214"/>
        <end position="231"/>
    </location>
</feature>
<keyword evidence="1" id="KW-1133">Transmembrane helix</keyword>
<dbReference type="AlphaFoldDB" id="A0A7J5AQH2"/>
<dbReference type="InterPro" id="IPR043745">
    <property type="entry name" value="DUF5690"/>
</dbReference>
<dbReference type="Gene3D" id="1.20.1250.20">
    <property type="entry name" value="MFS general substrate transporter like domains"/>
    <property type="match status" value="1"/>
</dbReference>
<dbReference type="EMBL" id="WAAU01000008">
    <property type="protein sequence ID" value="KAB1159856.1"/>
    <property type="molecule type" value="Genomic_DNA"/>
</dbReference>
<dbReference type="Proteomes" id="UP000467305">
    <property type="component" value="Unassembled WGS sequence"/>
</dbReference>
<reference evidence="2 3" key="1">
    <citation type="submission" date="2019-09" db="EMBL/GenBank/DDBJ databases">
        <authorList>
            <person name="Cao W.R."/>
        </authorList>
    </citation>
    <scope>NUCLEOTIDE SEQUENCE [LARGE SCALE GENOMIC DNA]</scope>
    <source>
        <strain evidence="3">a4</strain>
    </source>
</reference>
<feature type="transmembrane region" description="Helical" evidence="1">
    <location>
        <begin position="345"/>
        <end position="367"/>
    </location>
</feature>
<name>A0A7J5AQH2_9FLAO</name>
<dbReference type="RefSeq" id="WP_150899100.1">
    <property type="nucleotide sequence ID" value="NZ_WAAU01000008.1"/>
</dbReference>
<feature type="transmembrane region" description="Helical" evidence="1">
    <location>
        <begin position="129"/>
        <end position="149"/>
    </location>
</feature>
<comment type="caution">
    <text evidence="2">The sequence shown here is derived from an EMBL/GenBank/DDBJ whole genome shotgun (WGS) entry which is preliminary data.</text>
</comment>
<keyword evidence="1" id="KW-0812">Transmembrane</keyword>
<keyword evidence="3" id="KW-1185">Reference proteome</keyword>
<evidence type="ECO:0000256" key="1">
    <source>
        <dbReference type="SAM" id="Phobius"/>
    </source>
</evidence>
<evidence type="ECO:0000313" key="2">
    <source>
        <dbReference type="EMBL" id="KAB1159856.1"/>
    </source>
</evidence>
<accession>A0A7J5AQH2</accession>
<dbReference type="Pfam" id="PF18943">
    <property type="entry name" value="DUF5690"/>
    <property type="match status" value="1"/>
</dbReference>
<feature type="transmembrane region" description="Helical" evidence="1">
    <location>
        <begin position="74"/>
        <end position="92"/>
    </location>
</feature>
<feature type="transmembrane region" description="Helical" evidence="1">
    <location>
        <begin position="379"/>
        <end position="400"/>
    </location>
</feature>
<feature type="transmembrane region" description="Helical" evidence="1">
    <location>
        <begin position="284"/>
        <end position="304"/>
    </location>
</feature>
<gene>
    <name evidence="2" type="ORF">F7018_05960</name>
</gene>
<sequence>MRLRFLLQASIAAFGTYFCMYAFRKPFTVATFANESFIGIDYKILLIIAQVIGYTLSKFIGIRIIAEMKSSKRMMFLIGFILFAELALLGFATVPAPYNIVCLFFNGLPLGMIWGIVFSYLEGRKTTELLGVILSSSFIVSSGAVKSVGKIVLDTFHFNEYWMPFITGGFFIIPLIFFAWLLERLPEPTKEDKLLRTVRKPLDKTERKRLFKKFAMPLTLIVFFFMLLTSIRDFRDNFAREIWDALGYEDASIYSISEIPIAITVLIVLGFIGSVTKNFKAFMYYHYVLIIGCTSIIISTLLFQQSLISSLVWMTISGLGLYSCYVPFNGIFFDRMIATFKIKGNVGFLIYIADAFGYLGSILILLYKNFGKGDISWLSFFITALYFLAFIGLIITTYCFQFFRKKYKKPIQIQELIYEQQI</sequence>
<feature type="transmembrane region" description="Helical" evidence="1">
    <location>
        <begin position="98"/>
        <end position="117"/>
    </location>
</feature>
<feature type="transmembrane region" description="Helical" evidence="1">
    <location>
        <begin position="161"/>
        <end position="182"/>
    </location>
</feature>
<dbReference type="OrthoDB" id="182994at2"/>
<organism evidence="2 3">
    <name type="scientific">Tenacibaculum aiptasiae</name>
    <dbReference type="NCBI Taxonomy" id="426481"/>
    <lineage>
        <taxon>Bacteria</taxon>
        <taxon>Pseudomonadati</taxon>
        <taxon>Bacteroidota</taxon>
        <taxon>Flavobacteriia</taxon>
        <taxon>Flavobacteriales</taxon>
        <taxon>Flavobacteriaceae</taxon>
        <taxon>Tenacibaculum</taxon>
    </lineage>
</organism>
<protein>
    <recommendedName>
        <fullName evidence="4">MFS transporter</fullName>
    </recommendedName>
</protein>
<feature type="transmembrane region" description="Helical" evidence="1">
    <location>
        <begin position="5"/>
        <end position="24"/>
    </location>
</feature>
<dbReference type="InterPro" id="IPR036259">
    <property type="entry name" value="MFS_trans_sf"/>
</dbReference>
<feature type="transmembrane region" description="Helical" evidence="1">
    <location>
        <begin position="44"/>
        <end position="62"/>
    </location>
</feature>
<dbReference type="SUPFAM" id="SSF103473">
    <property type="entry name" value="MFS general substrate transporter"/>
    <property type="match status" value="1"/>
</dbReference>
<proteinExistence type="predicted"/>